<dbReference type="AlphaFoldDB" id="A0A1E5PP50"/>
<evidence type="ECO:0000313" key="2">
    <source>
        <dbReference type="Proteomes" id="UP000095705"/>
    </source>
</evidence>
<dbReference type="EMBL" id="MEHK01000001">
    <property type="protein sequence ID" value="OEJ31341.1"/>
    <property type="molecule type" value="Genomic_DNA"/>
</dbReference>
<evidence type="ECO:0000313" key="1">
    <source>
        <dbReference type="EMBL" id="OEJ31341.1"/>
    </source>
</evidence>
<reference evidence="1 2" key="1">
    <citation type="submission" date="2016-08" db="EMBL/GenBank/DDBJ databases">
        <title>The complete genome of Streptomyces subrutilus 10-1-1.</title>
        <authorList>
            <person name="Chen X."/>
        </authorList>
    </citation>
    <scope>NUCLEOTIDE SEQUENCE [LARGE SCALE GENOMIC DNA]</scope>
    <source>
        <strain evidence="1 2">10-1-1</strain>
    </source>
</reference>
<comment type="caution">
    <text evidence="1">The sequence shown here is derived from an EMBL/GenBank/DDBJ whole genome shotgun (WGS) entry which is preliminary data.</text>
</comment>
<gene>
    <name evidence="1" type="ORF">BGK67_08270</name>
</gene>
<protein>
    <recommendedName>
        <fullName evidence="3">Alcohol dehydrogenase iron-type/glycerol dehydrogenase GldA domain-containing protein</fullName>
    </recommendedName>
</protein>
<organism evidence="1 2">
    <name type="scientific">Streptomyces subrutilus</name>
    <dbReference type="NCBI Taxonomy" id="36818"/>
    <lineage>
        <taxon>Bacteria</taxon>
        <taxon>Bacillati</taxon>
        <taxon>Actinomycetota</taxon>
        <taxon>Actinomycetes</taxon>
        <taxon>Kitasatosporales</taxon>
        <taxon>Streptomycetaceae</taxon>
        <taxon>Streptomyces</taxon>
    </lineage>
</organism>
<dbReference type="STRING" id="36818.BGK67_08270"/>
<evidence type="ECO:0008006" key="3">
    <source>
        <dbReference type="Google" id="ProtNLM"/>
    </source>
</evidence>
<accession>A0A1E5PP50</accession>
<dbReference type="Proteomes" id="UP000095705">
    <property type="component" value="Unassembled WGS sequence"/>
</dbReference>
<proteinExistence type="predicted"/>
<dbReference type="OrthoDB" id="323926at2"/>
<sequence>MDGLVQGALQALGRFESFNQEQAARIVNDQCAPANPRMPMIDDMRQLMRQAYHGNAEGAPTGKD</sequence>
<dbReference type="RefSeq" id="WP_069919641.1">
    <property type="nucleotide sequence ID" value="NZ_MEHK01000001.1"/>
</dbReference>
<name>A0A1E5PP50_9ACTN</name>
<keyword evidence="2" id="KW-1185">Reference proteome</keyword>